<dbReference type="InterPro" id="IPR010835">
    <property type="entry name" value="DUF1439"/>
</dbReference>
<dbReference type="Gene3D" id="3.15.10.40">
    <property type="entry name" value="Uncharacterised protein PF07273, DUF1439"/>
    <property type="match status" value="1"/>
</dbReference>
<evidence type="ECO:0000313" key="2">
    <source>
        <dbReference type="Proteomes" id="UP000000238"/>
    </source>
</evidence>
<protein>
    <recommendedName>
        <fullName evidence="3">DUF1439 domain-containing protein</fullName>
    </recommendedName>
</protein>
<dbReference type="EMBL" id="CP000155">
    <property type="protein sequence ID" value="ABC33564.1"/>
    <property type="molecule type" value="Genomic_DNA"/>
</dbReference>
<gene>
    <name evidence="1" type="ordered locus">HCH_06947</name>
</gene>
<reference evidence="1 2" key="1">
    <citation type="journal article" date="2005" name="Nucleic Acids Res.">
        <title>Genomic blueprint of Hahella chejuensis, a marine microbe producing an algicidal agent.</title>
        <authorList>
            <person name="Jeong H."/>
            <person name="Yim J.H."/>
            <person name="Lee C."/>
            <person name="Choi S.-H."/>
            <person name="Park Y.K."/>
            <person name="Yoon S.H."/>
            <person name="Hur C.-G."/>
            <person name="Kang H.-Y."/>
            <person name="Kim D."/>
            <person name="Lee H.H."/>
            <person name="Park K.H."/>
            <person name="Park S.-H."/>
            <person name="Park H.-S."/>
            <person name="Lee H.K."/>
            <person name="Oh T.K."/>
            <person name="Kim J.F."/>
        </authorList>
    </citation>
    <scope>NUCLEOTIDE SEQUENCE [LARGE SCALE GENOMIC DNA]</scope>
    <source>
        <strain evidence="1 2">KCTC 2396</strain>
    </source>
</reference>
<dbReference type="KEGG" id="hch:HCH_06947"/>
<sequence>MQNLRLAWTYKISRSIVRALAYRLALTELDLQRYLSAHFPIETKRYLLGVRLHDPWVRLDDARNRIAVGARVELQLPGGFISTGVVEMEGVLSYSQQDGAFYLFDPQITDLQLHPIPSRYLKPARAAVRIALSRYVAGAPVFQFRMDSLRHRLARSLVKNVEVRRGKLRVCFRSSQQNCET</sequence>
<organism evidence="1 2">
    <name type="scientific">Hahella chejuensis (strain KCTC 2396)</name>
    <dbReference type="NCBI Taxonomy" id="349521"/>
    <lineage>
        <taxon>Bacteria</taxon>
        <taxon>Pseudomonadati</taxon>
        <taxon>Pseudomonadota</taxon>
        <taxon>Gammaproteobacteria</taxon>
        <taxon>Oceanospirillales</taxon>
        <taxon>Hahellaceae</taxon>
        <taxon>Hahella</taxon>
    </lineage>
</organism>
<evidence type="ECO:0008006" key="3">
    <source>
        <dbReference type="Google" id="ProtNLM"/>
    </source>
</evidence>
<dbReference type="Proteomes" id="UP000000238">
    <property type="component" value="Chromosome"/>
</dbReference>
<dbReference type="OrthoDB" id="6385269at2"/>
<proteinExistence type="predicted"/>
<dbReference type="AlphaFoldDB" id="Q2S710"/>
<dbReference type="RefSeq" id="WP_011400614.1">
    <property type="nucleotide sequence ID" value="NC_007645.1"/>
</dbReference>
<name>Q2S710_HAHCH</name>
<dbReference type="Pfam" id="PF07273">
    <property type="entry name" value="DUF1439"/>
    <property type="match status" value="1"/>
</dbReference>
<keyword evidence="2" id="KW-1185">Reference proteome</keyword>
<dbReference type="HOGENOM" id="CLU_1487083_0_0_6"/>
<accession>Q2S710</accession>
<dbReference type="STRING" id="349521.HCH_06947"/>
<evidence type="ECO:0000313" key="1">
    <source>
        <dbReference type="EMBL" id="ABC33564.1"/>
    </source>
</evidence>
<dbReference type="eggNOG" id="ENOG5032JDZ">
    <property type="taxonomic scope" value="Bacteria"/>
</dbReference>